<sequence length="372" mass="38870">MSTSPCTGTSSCLRFISLTTLLLAFSLAGCDAKSASATDETASPQVKTVTVRAAPDTQTLVLPATSRPGEHAFIFARATGILTKRQVDIGDTVAKGQVLAEVSAPEIDQHVRQANAQLQLAAANAKLSASNLKRAQTLVSSGAIAREVYEQRQASYAVDQASWAAATAQLAGLEEEQRFQIVKAPFGGVVSARNVDDGDRVIGDQAASTLPLFELSSLDPLRVVVDAPQSAVMHIRPGIAATVQFQGLSGPAMKATVTRMAKNISGSSGGMRIELRLPNPGNRIPSGMAGEVELAIPAQPAVLVPISTVVQDGAGAHTLRLRKDNTVEYCIVTLGRNLGDMVEVISGLGDGDTLVLSPNALLQRNTKVTAIQ</sequence>
<comment type="subcellular location">
    <subcellularLocation>
        <location evidence="1">Cell envelope</location>
    </subcellularLocation>
</comment>
<organism evidence="9 10">
    <name type="scientific">Pseudomonas salomonii</name>
    <dbReference type="NCBI Taxonomy" id="191391"/>
    <lineage>
        <taxon>Bacteria</taxon>
        <taxon>Pseudomonadati</taxon>
        <taxon>Pseudomonadota</taxon>
        <taxon>Gammaproteobacteria</taxon>
        <taxon>Pseudomonadales</taxon>
        <taxon>Pseudomonadaceae</taxon>
        <taxon>Pseudomonas</taxon>
    </lineage>
</organism>
<dbReference type="RefSeq" id="WP_083269415.1">
    <property type="nucleotide sequence ID" value="NZ_FNOX01000002.1"/>
</dbReference>
<protein>
    <submittedName>
        <fullName evidence="9">RND family efflux transporter, MFP subunit</fullName>
    </submittedName>
</protein>
<dbReference type="InterPro" id="IPR058627">
    <property type="entry name" value="MdtA-like_C"/>
</dbReference>
<dbReference type="Pfam" id="PF25967">
    <property type="entry name" value="RND-MFP_C"/>
    <property type="match status" value="1"/>
</dbReference>
<dbReference type="GO" id="GO:0015562">
    <property type="term" value="F:efflux transmembrane transporter activity"/>
    <property type="evidence" value="ECO:0007669"/>
    <property type="project" value="TreeGrafter"/>
</dbReference>
<reference evidence="9 10" key="1">
    <citation type="submission" date="2016-10" db="EMBL/GenBank/DDBJ databases">
        <authorList>
            <person name="de Groot N.N."/>
        </authorList>
    </citation>
    <scope>NUCLEOTIDE SEQUENCE [LARGE SCALE GENOMIC DNA]</scope>
    <source>
        <strain evidence="9 10">ICMP 14252</strain>
    </source>
</reference>
<evidence type="ECO:0000256" key="3">
    <source>
        <dbReference type="ARBA" id="ARBA00022448"/>
    </source>
</evidence>
<feature type="domain" description="Multidrug resistance protein MdtA-like C-terminal permuted SH3" evidence="8">
    <location>
        <begin position="301"/>
        <end position="357"/>
    </location>
</feature>
<feature type="domain" description="CusB-like beta-barrel" evidence="7">
    <location>
        <begin position="223"/>
        <end position="295"/>
    </location>
</feature>
<keyword evidence="5" id="KW-0732">Signal</keyword>
<dbReference type="GO" id="GO:1990281">
    <property type="term" value="C:efflux pump complex"/>
    <property type="evidence" value="ECO:0007669"/>
    <property type="project" value="TreeGrafter"/>
</dbReference>
<dbReference type="NCBIfam" id="TIGR01730">
    <property type="entry name" value="RND_mfp"/>
    <property type="match status" value="1"/>
</dbReference>
<accession>A0A1H3GBS9</accession>
<dbReference type="InterPro" id="IPR058625">
    <property type="entry name" value="MdtA-like_BSH"/>
</dbReference>
<name>A0A1H3GBS9_9PSED</name>
<feature type="domain" description="Multidrug resistance protein MdtA-like barrel-sandwich hybrid" evidence="6">
    <location>
        <begin position="74"/>
        <end position="208"/>
    </location>
</feature>
<dbReference type="Gene3D" id="2.40.50.100">
    <property type="match status" value="1"/>
</dbReference>
<evidence type="ECO:0000259" key="8">
    <source>
        <dbReference type="Pfam" id="PF25967"/>
    </source>
</evidence>
<keyword evidence="4" id="KW-0175">Coiled coil</keyword>
<dbReference type="PANTHER" id="PTHR30469:SF37">
    <property type="entry name" value="RAGD PROTEIN"/>
    <property type="match status" value="1"/>
</dbReference>
<evidence type="ECO:0000259" key="6">
    <source>
        <dbReference type="Pfam" id="PF25917"/>
    </source>
</evidence>
<dbReference type="Proteomes" id="UP000182902">
    <property type="component" value="Unassembled WGS sequence"/>
</dbReference>
<evidence type="ECO:0000313" key="9">
    <source>
        <dbReference type="EMBL" id="SDY00500.1"/>
    </source>
</evidence>
<dbReference type="Gene3D" id="2.40.420.20">
    <property type="match status" value="1"/>
</dbReference>
<gene>
    <name evidence="9" type="ORF">SAMN05216247_102400</name>
</gene>
<dbReference type="PANTHER" id="PTHR30469">
    <property type="entry name" value="MULTIDRUG RESISTANCE PROTEIN MDTA"/>
    <property type="match status" value="1"/>
</dbReference>
<dbReference type="Gene3D" id="2.40.30.170">
    <property type="match status" value="1"/>
</dbReference>
<dbReference type="InterPro" id="IPR006143">
    <property type="entry name" value="RND_pump_MFP"/>
</dbReference>
<evidence type="ECO:0000256" key="4">
    <source>
        <dbReference type="ARBA" id="ARBA00023054"/>
    </source>
</evidence>
<dbReference type="SUPFAM" id="SSF111369">
    <property type="entry name" value="HlyD-like secretion proteins"/>
    <property type="match status" value="1"/>
</dbReference>
<dbReference type="Pfam" id="PF25954">
    <property type="entry name" value="Beta-barrel_RND_2"/>
    <property type="match status" value="1"/>
</dbReference>
<evidence type="ECO:0000256" key="1">
    <source>
        <dbReference type="ARBA" id="ARBA00004196"/>
    </source>
</evidence>
<comment type="similarity">
    <text evidence="2">Belongs to the membrane fusion protein (MFP) (TC 8.A.1) family.</text>
</comment>
<evidence type="ECO:0000259" key="7">
    <source>
        <dbReference type="Pfam" id="PF25954"/>
    </source>
</evidence>
<feature type="chain" id="PRO_5010314646" evidence="5">
    <location>
        <begin position="38"/>
        <end position="372"/>
    </location>
</feature>
<dbReference type="InterPro" id="IPR058792">
    <property type="entry name" value="Beta-barrel_RND_2"/>
</dbReference>
<dbReference type="Pfam" id="PF25917">
    <property type="entry name" value="BSH_RND"/>
    <property type="match status" value="1"/>
</dbReference>
<dbReference type="EMBL" id="FNOX01000002">
    <property type="protein sequence ID" value="SDY00500.1"/>
    <property type="molecule type" value="Genomic_DNA"/>
</dbReference>
<evidence type="ECO:0000313" key="10">
    <source>
        <dbReference type="Proteomes" id="UP000182902"/>
    </source>
</evidence>
<dbReference type="AlphaFoldDB" id="A0A1H3GBS9"/>
<evidence type="ECO:0000256" key="2">
    <source>
        <dbReference type="ARBA" id="ARBA00009477"/>
    </source>
</evidence>
<proteinExistence type="inferred from homology"/>
<dbReference type="Gene3D" id="1.10.287.470">
    <property type="entry name" value="Helix hairpin bin"/>
    <property type="match status" value="1"/>
</dbReference>
<keyword evidence="3" id="KW-0813">Transport</keyword>
<evidence type="ECO:0000256" key="5">
    <source>
        <dbReference type="SAM" id="SignalP"/>
    </source>
</evidence>
<feature type="signal peptide" evidence="5">
    <location>
        <begin position="1"/>
        <end position="37"/>
    </location>
</feature>